<dbReference type="Gene3D" id="1.10.260.40">
    <property type="entry name" value="lambda repressor-like DNA-binding domains"/>
    <property type="match status" value="1"/>
</dbReference>
<gene>
    <name evidence="2" type="ordered locus">Dtox_2427</name>
</gene>
<keyword evidence="3" id="KW-1185">Reference proteome</keyword>
<dbReference type="Proteomes" id="UP000002217">
    <property type="component" value="Chromosome"/>
</dbReference>
<dbReference type="RefSeq" id="WP_015757938.1">
    <property type="nucleotide sequence ID" value="NC_013216.1"/>
</dbReference>
<dbReference type="KEGG" id="dae:Dtox_2427"/>
<dbReference type="InterPro" id="IPR001387">
    <property type="entry name" value="Cro/C1-type_HTH"/>
</dbReference>
<dbReference type="GO" id="GO:0003677">
    <property type="term" value="F:DNA binding"/>
    <property type="evidence" value="ECO:0007669"/>
    <property type="project" value="InterPro"/>
</dbReference>
<feature type="domain" description="HTH cro/C1-type" evidence="1">
    <location>
        <begin position="11"/>
        <end position="59"/>
    </location>
</feature>
<evidence type="ECO:0000259" key="1">
    <source>
        <dbReference type="PROSITE" id="PS50943"/>
    </source>
</evidence>
<dbReference type="OrthoDB" id="1629646at2"/>
<proteinExistence type="predicted"/>
<dbReference type="AlphaFoldDB" id="C8W0I2"/>
<dbReference type="CDD" id="cd00093">
    <property type="entry name" value="HTH_XRE"/>
    <property type="match status" value="1"/>
</dbReference>
<reference evidence="2 3" key="1">
    <citation type="journal article" date="2009" name="Stand. Genomic Sci.">
        <title>Complete genome sequence of Desulfotomaculum acetoxidans type strain (5575).</title>
        <authorList>
            <person name="Spring S."/>
            <person name="Lapidus A."/>
            <person name="Schroder M."/>
            <person name="Gleim D."/>
            <person name="Sims D."/>
            <person name="Meincke L."/>
            <person name="Glavina Del Rio T."/>
            <person name="Tice H."/>
            <person name="Copeland A."/>
            <person name="Cheng J.F."/>
            <person name="Lucas S."/>
            <person name="Chen F."/>
            <person name="Nolan M."/>
            <person name="Bruce D."/>
            <person name="Goodwin L."/>
            <person name="Pitluck S."/>
            <person name="Ivanova N."/>
            <person name="Mavromatis K."/>
            <person name="Mikhailova N."/>
            <person name="Pati A."/>
            <person name="Chen A."/>
            <person name="Palaniappan K."/>
            <person name="Land M."/>
            <person name="Hauser L."/>
            <person name="Chang Y.J."/>
            <person name="Jeffries C.D."/>
            <person name="Chain P."/>
            <person name="Saunders E."/>
            <person name="Brettin T."/>
            <person name="Detter J.C."/>
            <person name="Goker M."/>
            <person name="Bristow J."/>
            <person name="Eisen J.A."/>
            <person name="Markowitz V."/>
            <person name="Hugenholtz P."/>
            <person name="Kyrpides N.C."/>
            <person name="Klenk H.P."/>
            <person name="Han C."/>
        </authorList>
    </citation>
    <scope>NUCLEOTIDE SEQUENCE [LARGE SCALE GENOMIC DNA]</scope>
    <source>
        <strain evidence="3">ATCC 49208 / DSM 771 / VKM B-1644</strain>
    </source>
</reference>
<dbReference type="SMART" id="SM00530">
    <property type="entry name" value="HTH_XRE"/>
    <property type="match status" value="1"/>
</dbReference>
<dbReference type="Pfam" id="PF01381">
    <property type="entry name" value="HTH_3"/>
    <property type="match status" value="1"/>
</dbReference>
<dbReference type="SUPFAM" id="SSF47413">
    <property type="entry name" value="lambda repressor-like DNA-binding domains"/>
    <property type="match status" value="1"/>
</dbReference>
<evidence type="ECO:0000313" key="3">
    <source>
        <dbReference type="Proteomes" id="UP000002217"/>
    </source>
</evidence>
<accession>C8W0I2</accession>
<evidence type="ECO:0000313" key="2">
    <source>
        <dbReference type="EMBL" id="ACV63237.1"/>
    </source>
</evidence>
<dbReference type="InterPro" id="IPR010982">
    <property type="entry name" value="Lambda_DNA-bd_dom_sf"/>
</dbReference>
<protein>
    <submittedName>
        <fullName evidence="2">Transcriptional regulator, XRE family</fullName>
    </submittedName>
</protein>
<dbReference type="EMBL" id="CP001720">
    <property type="protein sequence ID" value="ACV63237.1"/>
    <property type="molecule type" value="Genomic_DNA"/>
</dbReference>
<name>C8W0I2_DESAS</name>
<dbReference type="HOGENOM" id="CLU_2632314_0_0_9"/>
<dbReference type="PROSITE" id="PS50943">
    <property type="entry name" value="HTH_CROC1"/>
    <property type="match status" value="1"/>
</dbReference>
<organism evidence="2 3">
    <name type="scientific">Desulfofarcimen acetoxidans (strain ATCC 49208 / DSM 771 / KCTC 5769 / VKM B-1644 / 5575)</name>
    <name type="common">Desulfotomaculum acetoxidans</name>
    <dbReference type="NCBI Taxonomy" id="485916"/>
    <lineage>
        <taxon>Bacteria</taxon>
        <taxon>Bacillati</taxon>
        <taxon>Bacillota</taxon>
        <taxon>Clostridia</taxon>
        <taxon>Eubacteriales</taxon>
        <taxon>Peptococcaceae</taxon>
        <taxon>Desulfofarcimen</taxon>
    </lineage>
</organism>
<sequence>MTKGLIVPIDLAAKRKAADLTQEKFGELIGFSKYYVLRLEKGKLTTPLQVAVKCVNILGPIEFKDKETGSRYRLTKI</sequence>